<accession>A0A218X2X5</accession>
<proteinExistence type="predicted"/>
<sequence>MEDWHCTKEPAKRDSSGRSLKRGVLSMSTVSLGLESLVETFVGMDEALANAWFNEFFGSDLLNEKYQYPGDVP</sequence>
<gene>
    <name evidence="1" type="ORF">CDL15_Pgr002873</name>
</gene>
<protein>
    <submittedName>
        <fullName evidence="1">Uncharacterized protein</fullName>
    </submittedName>
</protein>
<dbReference type="AlphaFoldDB" id="A0A218X2X5"/>
<comment type="caution">
    <text evidence="1">The sequence shown here is derived from an EMBL/GenBank/DDBJ whole genome shotgun (WGS) entry which is preliminary data.</text>
</comment>
<evidence type="ECO:0000313" key="1">
    <source>
        <dbReference type="EMBL" id="OWM78702.1"/>
    </source>
</evidence>
<reference evidence="2" key="1">
    <citation type="journal article" date="2017" name="Plant J.">
        <title>The pomegranate (Punica granatum L.) genome and the genomics of punicalagin biosynthesis.</title>
        <authorList>
            <person name="Qin G."/>
            <person name="Xu C."/>
            <person name="Ming R."/>
            <person name="Tang H."/>
            <person name="Guyot R."/>
            <person name="Kramer E.M."/>
            <person name="Hu Y."/>
            <person name="Yi X."/>
            <person name="Qi Y."/>
            <person name="Xu X."/>
            <person name="Gao Z."/>
            <person name="Pan H."/>
            <person name="Jian J."/>
            <person name="Tian Y."/>
            <person name="Yue Z."/>
            <person name="Xu Y."/>
        </authorList>
    </citation>
    <scope>NUCLEOTIDE SEQUENCE [LARGE SCALE GENOMIC DNA]</scope>
    <source>
        <strain evidence="2">cv. Dabenzi</strain>
    </source>
</reference>
<dbReference type="EMBL" id="MTKT01002492">
    <property type="protein sequence ID" value="OWM78702.1"/>
    <property type="molecule type" value="Genomic_DNA"/>
</dbReference>
<evidence type="ECO:0000313" key="2">
    <source>
        <dbReference type="Proteomes" id="UP000197138"/>
    </source>
</evidence>
<dbReference type="Proteomes" id="UP000197138">
    <property type="component" value="Unassembled WGS sequence"/>
</dbReference>
<name>A0A218X2X5_PUNGR</name>
<organism evidence="1 2">
    <name type="scientific">Punica granatum</name>
    <name type="common">Pomegranate</name>
    <dbReference type="NCBI Taxonomy" id="22663"/>
    <lineage>
        <taxon>Eukaryota</taxon>
        <taxon>Viridiplantae</taxon>
        <taxon>Streptophyta</taxon>
        <taxon>Embryophyta</taxon>
        <taxon>Tracheophyta</taxon>
        <taxon>Spermatophyta</taxon>
        <taxon>Magnoliopsida</taxon>
        <taxon>eudicotyledons</taxon>
        <taxon>Gunneridae</taxon>
        <taxon>Pentapetalae</taxon>
        <taxon>rosids</taxon>
        <taxon>malvids</taxon>
        <taxon>Myrtales</taxon>
        <taxon>Lythraceae</taxon>
        <taxon>Punica</taxon>
    </lineage>
</organism>